<proteinExistence type="predicted"/>
<dbReference type="PANTHER" id="PTHR42967:SF1">
    <property type="entry name" value="MBL FOLD METALLO-HYDROLASE"/>
    <property type="match status" value="1"/>
</dbReference>
<dbReference type="PANTHER" id="PTHR42967">
    <property type="entry name" value="METAL DEPENDENT HYDROLASE"/>
    <property type="match status" value="1"/>
</dbReference>
<dbReference type="SUPFAM" id="SSF56281">
    <property type="entry name" value="Metallo-hydrolase/oxidoreductase"/>
    <property type="match status" value="1"/>
</dbReference>
<gene>
    <name evidence="1" type="ORF">SAMN02746091_00015</name>
</gene>
<dbReference type="Pfam" id="PF13483">
    <property type="entry name" value="Lactamase_B_3"/>
    <property type="match status" value="1"/>
</dbReference>
<accession>A0A1M4S6F0</accession>
<dbReference type="InterPro" id="IPR036866">
    <property type="entry name" value="RibonucZ/Hydroxyglut_hydro"/>
</dbReference>
<evidence type="ECO:0000313" key="1">
    <source>
        <dbReference type="EMBL" id="SHE27794.1"/>
    </source>
</evidence>
<reference evidence="2" key="1">
    <citation type="submission" date="2016-11" db="EMBL/GenBank/DDBJ databases">
        <authorList>
            <person name="Varghese N."/>
            <person name="Submissions S."/>
        </authorList>
    </citation>
    <scope>NUCLEOTIDE SEQUENCE [LARGE SCALE GENOMIC DNA]</scope>
    <source>
        <strain evidence="2">DSM 10124</strain>
    </source>
</reference>
<protein>
    <submittedName>
        <fullName evidence="1">L-ascorbate metabolism protein UlaG, beta-lactamase superfamily</fullName>
    </submittedName>
</protein>
<evidence type="ECO:0000313" key="2">
    <source>
        <dbReference type="Proteomes" id="UP000184423"/>
    </source>
</evidence>
<dbReference type="Proteomes" id="UP000184423">
    <property type="component" value="Unassembled WGS sequence"/>
</dbReference>
<dbReference type="AlphaFoldDB" id="A0A1M4S6F0"/>
<organism evidence="1 2">
    <name type="scientific">Caloramator proteoclasticus DSM 10124</name>
    <dbReference type="NCBI Taxonomy" id="1121262"/>
    <lineage>
        <taxon>Bacteria</taxon>
        <taxon>Bacillati</taxon>
        <taxon>Bacillota</taxon>
        <taxon>Clostridia</taxon>
        <taxon>Eubacteriales</taxon>
        <taxon>Clostridiaceae</taxon>
        <taxon>Caloramator</taxon>
    </lineage>
</organism>
<dbReference type="EMBL" id="FQVG01000001">
    <property type="protein sequence ID" value="SHE27794.1"/>
    <property type="molecule type" value="Genomic_DNA"/>
</dbReference>
<dbReference type="Gene3D" id="3.60.15.10">
    <property type="entry name" value="Ribonuclease Z/Hydroxyacylglutathione hydrolase-like"/>
    <property type="match status" value="1"/>
</dbReference>
<dbReference type="RefSeq" id="WP_073247553.1">
    <property type="nucleotide sequence ID" value="NZ_FQVG01000001.1"/>
</dbReference>
<sequence>MRIKWLGHACFKITSKNGIRIVTDPFDDNVGYKLPKVSCDIVTTSHNHYDHNFTDCLSGDYTIVNKVGNFYIKNIAIRGVHTYHDEEQGAKRGDNIVYVFDVDGKKVCHLGDLGHRLTKAQIEMIGDVDVLLIPVGGVYTIDAEAARDVCESLNAKVIIPMHYKTKPLKFELNSVDKFLEYYPYTKLDKPFIEITEDMLKERHIYVLHYE</sequence>
<name>A0A1M4S6F0_9CLOT</name>
<keyword evidence="2" id="KW-1185">Reference proteome</keyword>